<feature type="transmembrane region" description="Helical" evidence="1">
    <location>
        <begin position="119"/>
        <end position="139"/>
    </location>
</feature>
<protein>
    <submittedName>
        <fullName evidence="2">Uncharacterized protein</fullName>
    </submittedName>
</protein>
<gene>
    <name evidence="2" type="ORF">PLESHI_10675</name>
</gene>
<keyword evidence="1" id="KW-1133">Transmembrane helix</keyword>
<dbReference type="AlphaFoldDB" id="R8AQ24"/>
<reference evidence="2 3" key="1">
    <citation type="journal article" date="2013" name="Genome Announc.">
        <title>Genome Sequence of Plesiomonas shigelloides Strain 302-73 (Serotype O1).</title>
        <authorList>
            <person name="Pique N."/>
            <person name="Aquilini E."/>
            <person name="Alioto T."/>
            <person name="Minana-Galbis D."/>
            <person name="Tomas J.M."/>
        </authorList>
    </citation>
    <scope>NUCLEOTIDE SEQUENCE [LARGE SCALE GENOMIC DNA]</scope>
    <source>
        <strain evidence="2 3">302-73</strain>
    </source>
</reference>
<dbReference type="HOGENOM" id="CLU_1029955_0_0_6"/>
<proteinExistence type="predicted"/>
<dbReference type="NCBIfam" id="NF041745">
    <property type="entry name" value="RdrD"/>
    <property type="match status" value="1"/>
</dbReference>
<comment type="caution">
    <text evidence="2">The sequence shown here is derived from an EMBL/GenBank/DDBJ whole genome shotgun (WGS) entry which is preliminary data.</text>
</comment>
<feature type="transmembrane region" description="Helical" evidence="1">
    <location>
        <begin position="146"/>
        <end position="168"/>
    </location>
</feature>
<feature type="transmembrane region" description="Helical" evidence="1">
    <location>
        <begin position="54"/>
        <end position="74"/>
    </location>
</feature>
<organism evidence="2 3">
    <name type="scientific">Plesiomonas shigelloides 302-73</name>
    <dbReference type="NCBI Taxonomy" id="1315976"/>
    <lineage>
        <taxon>Bacteria</taxon>
        <taxon>Pseudomonadati</taxon>
        <taxon>Pseudomonadota</taxon>
        <taxon>Gammaproteobacteria</taxon>
        <taxon>Enterobacterales</taxon>
        <taxon>Enterobacteriaceae</taxon>
        <taxon>Plesiomonas</taxon>
    </lineage>
</organism>
<keyword evidence="1" id="KW-0472">Membrane</keyword>
<keyword evidence="3" id="KW-1185">Reference proteome</keyword>
<evidence type="ECO:0000256" key="1">
    <source>
        <dbReference type="SAM" id="Phobius"/>
    </source>
</evidence>
<dbReference type="Proteomes" id="UP000014012">
    <property type="component" value="Unassembled WGS sequence"/>
</dbReference>
<evidence type="ECO:0000313" key="2">
    <source>
        <dbReference type="EMBL" id="EON88424.1"/>
    </source>
</evidence>
<accession>R8AQ24</accession>
<dbReference type="OrthoDB" id="7069331at2"/>
<keyword evidence="1" id="KW-0812">Transmembrane</keyword>
<feature type="transmembrane region" description="Helical" evidence="1">
    <location>
        <begin position="174"/>
        <end position="195"/>
    </location>
</feature>
<sequence>MSRQYKATTPANRNIQISQTYNYTPLINQLLLEQEQLNAKSNKSYWLRYISRRIPLFFSAGLIFYAACLAMTMVKEINLQSINSFLKSLSIYLNSRMTSLVTFTNSHLDNLIPLDINRYHILLTSILLLFSIYVIVCFMARIAQQLIIKALTNTLLFSLSASVFFIVINSDSPLMLGLVVFSTSTITSMLFDRVLGITRRNERYKLFANRAKCLCDLLLNKKIIGIPFDESNLLEIAQFHEELRLSKYKDTVSDSNYLLSIMEKLKGLSK</sequence>
<dbReference type="RefSeq" id="WP_010863744.1">
    <property type="nucleotide sequence ID" value="NZ_KB944511.1"/>
</dbReference>
<dbReference type="PATRIC" id="fig|1315976.3.peg.2002"/>
<dbReference type="EMBL" id="AQQO01000341">
    <property type="protein sequence ID" value="EON88424.1"/>
    <property type="molecule type" value="Genomic_DNA"/>
</dbReference>
<name>R8AQ24_PLESH</name>
<evidence type="ECO:0000313" key="3">
    <source>
        <dbReference type="Proteomes" id="UP000014012"/>
    </source>
</evidence>